<evidence type="ECO:0000313" key="9">
    <source>
        <dbReference type="Proteomes" id="UP000241890"/>
    </source>
</evidence>
<dbReference type="GO" id="GO:0016787">
    <property type="term" value="F:hydrolase activity"/>
    <property type="evidence" value="ECO:0007669"/>
    <property type="project" value="TreeGrafter"/>
</dbReference>
<comment type="similarity">
    <text evidence="2">Belongs to the TMEM86 family.</text>
</comment>
<gene>
    <name evidence="8" type="ORF">FCC1311_047762</name>
</gene>
<feature type="compositionally biased region" description="Basic residues" evidence="6">
    <location>
        <begin position="276"/>
        <end position="289"/>
    </location>
</feature>
<evidence type="ECO:0000256" key="4">
    <source>
        <dbReference type="ARBA" id="ARBA00022989"/>
    </source>
</evidence>
<feature type="transmembrane region" description="Helical" evidence="7">
    <location>
        <begin position="217"/>
        <end position="236"/>
    </location>
</feature>
<dbReference type="EMBL" id="BEYU01000043">
    <property type="protein sequence ID" value="GBG28553.1"/>
    <property type="molecule type" value="Genomic_DNA"/>
</dbReference>
<dbReference type="PANTHER" id="PTHR31885:SF6">
    <property type="entry name" value="GH04784P"/>
    <property type="match status" value="1"/>
</dbReference>
<evidence type="ECO:0000313" key="8">
    <source>
        <dbReference type="EMBL" id="GBG28553.1"/>
    </source>
</evidence>
<dbReference type="OrthoDB" id="2133758at2759"/>
<feature type="transmembrane region" description="Helical" evidence="7">
    <location>
        <begin position="66"/>
        <end position="84"/>
    </location>
</feature>
<evidence type="ECO:0000256" key="2">
    <source>
        <dbReference type="ARBA" id="ARBA00007375"/>
    </source>
</evidence>
<dbReference type="Proteomes" id="UP000241890">
    <property type="component" value="Unassembled WGS sequence"/>
</dbReference>
<dbReference type="InterPro" id="IPR012506">
    <property type="entry name" value="TMEM86B-like"/>
</dbReference>
<name>A0A2R5GIS2_9STRA</name>
<evidence type="ECO:0000256" key="7">
    <source>
        <dbReference type="SAM" id="Phobius"/>
    </source>
</evidence>
<feature type="transmembrane region" description="Helical" evidence="7">
    <location>
        <begin position="36"/>
        <end position="54"/>
    </location>
</feature>
<feature type="region of interest" description="Disordered" evidence="6">
    <location>
        <begin position="257"/>
        <end position="289"/>
    </location>
</feature>
<evidence type="ECO:0000256" key="3">
    <source>
        <dbReference type="ARBA" id="ARBA00022692"/>
    </source>
</evidence>
<evidence type="ECO:0000256" key="6">
    <source>
        <dbReference type="SAM" id="MobiDB-lite"/>
    </source>
</evidence>
<dbReference type="AlphaFoldDB" id="A0A2R5GIS2"/>
<keyword evidence="5 7" id="KW-0472">Membrane</keyword>
<organism evidence="8 9">
    <name type="scientific">Hondaea fermentalgiana</name>
    <dbReference type="NCBI Taxonomy" id="2315210"/>
    <lineage>
        <taxon>Eukaryota</taxon>
        <taxon>Sar</taxon>
        <taxon>Stramenopiles</taxon>
        <taxon>Bigyra</taxon>
        <taxon>Labyrinthulomycetes</taxon>
        <taxon>Thraustochytrida</taxon>
        <taxon>Thraustochytriidae</taxon>
        <taxon>Hondaea</taxon>
    </lineage>
</organism>
<dbReference type="PANTHER" id="PTHR31885">
    <property type="entry name" value="GH04784P"/>
    <property type="match status" value="1"/>
</dbReference>
<evidence type="ECO:0000256" key="1">
    <source>
        <dbReference type="ARBA" id="ARBA00004141"/>
    </source>
</evidence>
<keyword evidence="9" id="KW-1185">Reference proteome</keyword>
<protein>
    <submittedName>
        <fullName evidence="8">Lysoplasmalogenase</fullName>
    </submittedName>
</protein>
<dbReference type="GO" id="GO:0016020">
    <property type="term" value="C:membrane"/>
    <property type="evidence" value="ECO:0007669"/>
    <property type="project" value="UniProtKB-SubCell"/>
</dbReference>
<feature type="compositionally biased region" description="Low complexity" evidence="6">
    <location>
        <begin position="257"/>
        <end position="275"/>
    </location>
</feature>
<dbReference type="InParanoid" id="A0A2R5GIS2"/>
<dbReference type="Pfam" id="PF07947">
    <property type="entry name" value="YhhN"/>
    <property type="match status" value="1"/>
</dbReference>
<evidence type="ECO:0000256" key="5">
    <source>
        <dbReference type="ARBA" id="ARBA00023136"/>
    </source>
</evidence>
<feature type="transmembrane region" description="Helical" evidence="7">
    <location>
        <begin position="157"/>
        <end position="174"/>
    </location>
</feature>
<proteinExistence type="inferred from homology"/>
<comment type="subcellular location">
    <subcellularLocation>
        <location evidence="1">Membrane</location>
        <topology evidence="1">Multi-pass membrane protein</topology>
    </subcellularLocation>
</comment>
<keyword evidence="3 7" id="KW-0812">Transmembrane</keyword>
<feature type="transmembrane region" description="Helical" evidence="7">
    <location>
        <begin position="186"/>
        <end position="205"/>
    </location>
</feature>
<feature type="transmembrane region" description="Helical" evidence="7">
    <location>
        <begin position="90"/>
        <end position="111"/>
    </location>
</feature>
<reference evidence="8 9" key="1">
    <citation type="submission" date="2017-12" db="EMBL/GenBank/DDBJ databases">
        <title>Sequencing, de novo assembly and annotation of complete genome of a new Thraustochytrid species, strain FCC1311.</title>
        <authorList>
            <person name="Sedici K."/>
            <person name="Godart F."/>
            <person name="Aiese Cigliano R."/>
            <person name="Sanseverino W."/>
            <person name="Barakat M."/>
            <person name="Ortet P."/>
            <person name="Marechal E."/>
            <person name="Cagnac O."/>
            <person name="Amato A."/>
        </authorList>
    </citation>
    <scope>NUCLEOTIDE SEQUENCE [LARGE SCALE GENOMIC DNA]</scope>
</reference>
<accession>A0A2R5GIS2</accession>
<sequence length="289" mass="31143">MAGETVRRMVLVAATALCFAYFLTRALEVELSLRVNVVLKAFPVLLLAFVGLLADTERNTVQGVVFAHRIGVGIALGAFGDVALELGDQGFLPGLGFFLFGHVMFISAFTVDTAAGVTRRGGKSRLWMGRFLALAWLSIVTLIYSVLAPHLSENYKYPVIAYVVVLGQMVYRAAGRYMPACGMESYYYGSVGAFVFAASDTLLAYNRFVEPVSHARYLVILLYYIGQIGLASASILPPKQVQEAALEKAKAFVAPAKPAATPAKPATTGAASTKSLSKRSKKSAARRRK</sequence>
<keyword evidence="4 7" id="KW-1133">Transmembrane helix</keyword>
<feature type="transmembrane region" description="Helical" evidence="7">
    <location>
        <begin position="131"/>
        <end position="151"/>
    </location>
</feature>
<comment type="caution">
    <text evidence="8">The sequence shown here is derived from an EMBL/GenBank/DDBJ whole genome shotgun (WGS) entry which is preliminary data.</text>
</comment>